<dbReference type="OrthoDB" id="5401779at2759"/>
<name>A0A6A7B3G4_9PLEO</name>
<comment type="similarity">
    <text evidence="5">Belongs to the SAT4 family.</text>
</comment>
<sequence>MASLGVALDAVTWLLPHYVVWRLRLRLAHRIAITAIFAFGLITLVIGALRITALSDLIYQGVDVPFRIGTSLLWAIAQISTGIIVACCPHLRPVFEKVLPDRLTRVTTRRSDQTLQQPPILVTTRIDLKDSHKIPPAQAVFHDGQLEPWAPSFDVEKGPATEIQIVSFCCGGSRGCSCF</sequence>
<evidence type="ECO:0000256" key="1">
    <source>
        <dbReference type="ARBA" id="ARBA00004141"/>
    </source>
</evidence>
<gene>
    <name evidence="8" type="ORF">T440DRAFT_400458</name>
</gene>
<dbReference type="Proteomes" id="UP000799423">
    <property type="component" value="Unassembled WGS sequence"/>
</dbReference>
<keyword evidence="3 6" id="KW-1133">Transmembrane helix</keyword>
<dbReference type="InterPro" id="IPR049326">
    <property type="entry name" value="Rhodopsin_dom_fungi"/>
</dbReference>
<dbReference type="PANTHER" id="PTHR33048:SF92">
    <property type="entry name" value="INTEGRAL MEMBRANE PROTEIN"/>
    <property type="match status" value="1"/>
</dbReference>
<feature type="transmembrane region" description="Helical" evidence="6">
    <location>
        <begin position="72"/>
        <end position="95"/>
    </location>
</feature>
<protein>
    <recommendedName>
        <fullName evidence="7">Rhodopsin domain-containing protein</fullName>
    </recommendedName>
</protein>
<dbReference type="AlphaFoldDB" id="A0A6A7B3G4"/>
<dbReference type="EMBL" id="MU006315">
    <property type="protein sequence ID" value="KAF2848888.1"/>
    <property type="molecule type" value="Genomic_DNA"/>
</dbReference>
<keyword evidence="4 6" id="KW-0472">Membrane</keyword>
<dbReference type="Pfam" id="PF20684">
    <property type="entry name" value="Fung_rhodopsin"/>
    <property type="match status" value="1"/>
</dbReference>
<feature type="transmembrane region" description="Helical" evidence="6">
    <location>
        <begin position="31"/>
        <end position="52"/>
    </location>
</feature>
<comment type="subcellular location">
    <subcellularLocation>
        <location evidence="1">Membrane</location>
        <topology evidence="1">Multi-pass membrane protein</topology>
    </subcellularLocation>
</comment>
<organism evidence="8 9">
    <name type="scientific">Plenodomus tracheiphilus IPT5</name>
    <dbReference type="NCBI Taxonomy" id="1408161"/>
    <lineage>
        <taxon>Eukaryota</taxon>
        <taxon>Fungi</taxon>
        <taxon>Dikarya</taxon>
        <taxon>Ascomycota</taxon>
        <taxon>Pezizomycotina</taxon>
        <taxon>Dothideomycetes</taxon>
        <taxon>Pleosporomycetidae</taxon>
        <taxon>Pleosporales</taxon>
        <taxon>Pleosporineae</taxon>
        <taxon>Leptosphaeriaceae</taxon>
        <taxon>Plenodomus</taxon>
    </lineage>
</organism>
<keyword evidence="2 6" id="KW-0812">Transmembrane</keyword>
<evidence type="ECO:0000256" key="3">
    <source>
        <dbReference type="ARBA" id="ARBA00022989"/>
    </source>
</evidence>
<evidence type="ECO:0000259" key="7">
    <source>
        <dbReference type="Pfam" id="PF20684"/>
    </source>
</evidence>
<dbReference type="InterPro" id="IPR052337">
    <property type="entry name" value="SAT4-like"/>
</dbReference>
<evidence type="ECO:0000256" key="6">
    <source>
        <dbReference type="SAM" id="Phobius"/>
    </source>
</evidence>
<evidence type="ECO:0000313" key="9">
    <source>
        <dbReference type="Proteomes" id="UP000799423"/>
    </source>
</evidence>
<evidence type="ECO:0000313" key="8">
    <source>
        <dbReference type="EMBL" id="KAF2848888.1"/>
    </source>
</evidence>
<proteinExistence type="inferred from homology"/>
<dbReference type="GO" id="GO:0016020">
    <property type="term" value="C:membrane"/>
    <property type="evidence" value="ECO:0007669"/>
    <property type="project" value="UniProtKB-SubCell"/>
</dbReference>
<accession>A0A6A7B3G4</accession>
<reference evidence="8" key="1">
    <citation type="submission" date="2020-01" db="EMBL/GenBank/DDBJ databases">
        <authorList>
            <consortium name="DOE Joint Genome Institute"/>
            <person name="Haridas S."/>
            <person name="Albert R."/>
            <person name="Binder M."/>
            <person name="Bloem J."/>
            <person name="Labutti K."/>
            <person name="Salamov A."/>
            <person name="Andreopoulos B."/>
            <person name="Baker S.E."/>
            <person name="Barry K."/>
            <person name="Bills G."/>
            <person name="Bluhm B.H."/>
            <person name="Cannon C."/>
            <person name="Castanera R."/>
            <person name="Culley D.E."/>
            <person name="Daum C."/>
            <person name="Ezra D."/>
            <person name="Gonzalez J.B."/>
            <person name="Henrissat B."/>
            <person name="Kuo A."/>
            <person name="Liang C."/>
            <person name="Lipzen A."/>
            <person name="Lutzoni F."/>
            <person name="Magnuson J."/>
            <person name="Mondo S."/>
            <person name="Nolan M."/>
            <person name="Ohm R."/>
            <person name="Pangilinan J."/>
            <person name="Park H.-J."/>
            <person name="Ramirez L."/>
            <person name="Alfaro M."/>
            <person name="Sun H."/>
            <person name="Tritt A."/>
            <person name="Yoshinaga Y."/>
            <person name="Zwiers L.-H."/>
            <person name="Turgeon B.G."/>
            <person name="Goodwin S.B."/>
            <person name="Spatafora J.W."/>
            <person name="Crous P.W."/>
            <person name="Grigoriev I.V."/>
        </authorList>
    </citation>
    <scope>NUCLEOTIDE SEQUENCE</scope>
    <source>
        <strain evidence="8">IPT5</strain>
    </source>
</reference>
<evidence type="ECO:0000256" key="4">
    <source>
        <dbReference type="ARBA" id="ARBA00023136"/>
    </source>
</evidence>
<feature type="domain" description="Rhodopsin" evidence="7">
    <location>
        <begin position="2"/>
        <end position="96"/>
    </location>
</feature>
<evidence type="ECO:0000256" key="5">
    <source>
        <dbReference type="ARBA" id="ARBA00038359"/>
    </source>
</evidence>
<evidence type="ECO:0000256" key="2">
    <source>
        <dbReference type="ARBA" id="ARBA00022692"/>
    </source>
</evidence>
<dbReference type="PANTHER" id="PTHR33048">
    <property type="entry name" value="PTH11-LIKE INTEGRAL MEMBRANE PROTEIN (AFU_ORTHOLOGUE AFUA_5G11245)"/>
    <property type="match status" value="1"/>
</dbReference>
<keyword evidence="9" id="KW-1185">Reference proteome</keyword>